<accession>A0A326U1D0</accession>
<keyword evidence="3" id="KW-1185">Reference proteome</keyword>
<dbReference type="EMBL" id="QKUF01000021">
    <property type="protein sequence ID" value="PZW24698.1"/>
    <property type="molecule type" value="Genomic_DNA"/>
</dbReference>
<dbReference type="SUPFAM" id="SSF55729">
    <property type="entry name" value="Acyl-CoA N-acyltransferases (Nat)"/>
    <property type="match status" value="1"/>
</dbReference>
<name>A0A326U1D0_THEHA</name>
<dbReference type="RefSeq" id="WP_111324895.1">
    <property type="nucleotide sequence ID" value="NZ_BIFX01000001.1"/>
</dbReference>
<evidence type="ECO:0000259" key="1">
    <source>
        <dbReference type="PROSITE" id="PS51186"/>
    </source>
</evidence>
<proteinExistence type="predicted"/>
<dbReference type="InterPro" id="IPR016181">
    <property type="entry name" value="Acyl_CoA_acyltransferase"/>
</dbReference>
<dbReference type="PANTHER" id="PTHR43415:SF4">
    <property type="entry name" value="N-ACETYLTRANSFERASE DOMAIN-CONTAINING PROTEIN"/>
    <property type="match status" value="1"/>
</dbReference>
<evidence type="ECO:0000313" key="2">
    <source>
        <dbReference type="EMBL" id="PZW24698.1"/>
    </source>
</evidence>
<dbReference type="GO" id="GO:0016747">
    <property type="term" value="F:acyltransferase activity, transferring groups other than amino-acyl groups"/>
    <property type="evidence" value="ECO:0007669"/>
    <property type="project" value="InterPro"/>
</dbReference>
<comment type="caution">
    <text evidence="2">The sequence shown here is derived from an EMBL/GenBank/DDBJ whole genome shotgun (WGS) entry which is preliminary data.</text>
</comment>
<dbReference type="Gene3D" id="3.40.630.30">
    <property type="match status" value="1"/>
</dbReference>
<dbReference type="Proteomes" id="UP000248806">
    <property type="component" value="Unassembled WGS sequence"/>
</dbReference>
<organism evidence="2 3">
    <name type="scientific">Thermosporothrix hazakensis</name>
    <dbReference type="NCBI Taxonomy" id="644383"/>
    <lineage>
        <taxon>Bacteria</taxon>
        <taxon>Bacillati</taxon>
        <taxon>Chloroflexota</taxon>
        <taxon>Ktedonobacteria</taxon>
        <taxon>Ktedonobacterales</taxon>
        <taxon>Thermosporotrichaceae</taxon>
        <taxon>Thermosporothrix</taxon>
    </lineage>
</organism>
<evidence type="ECO:0000313" key="3">
    <source>
        <dbReference type="Proteomes" id="UP000248806"/>
    </source>
</evidence>
<reference evidence="2 3" key="1">
    <citation type="submission" date="2018-06" db="EMBL/GenBank/DDBJ databases">
        <title>Genomic Encyclopedia of Archaeal and Bacterial Type Strains, Phase II (KMG-II): from individual species to whole genera.</title>
        <authorList>
            <person name="Goeker M."/>
        </authorList>
    </citation>
    <scope>NUCLEOTIDE SEQUENCE [LARGE SCALE GENOMIC DNA]</scope>
    <source>
        <strain evidence="2 3">ATCC BAA-1881</strain>
    </source>
</reference>
<sequence length="210" mass="24620">MCSEEPISLAGNQVLLRDWRLPDLDYYRNWMRPDAPWKAFDGPYYPLPSPERLEEICREKQEQIEQHAFPPIRTNLVIADRATECMLGTVSSYWESRETNWLCVGIVIYDPAYWRGGRGFEALGLWSDYLFRVDERLVRLDLRTWSGNTGMMRLAEKLGYVQEARFRKARIVGGIYYDGLGYGVLREEWQSRYPGGFSRFLLQARAGNDR</sequence>
<gene>
    <name evidence="2" type="ORF">EI42_04580</name>
</gene>
<dbReference type="Pfam" id="PF13302">
    <property type="entry name" value="Acetyltransf_3"/>
    <property type="match status" value="1"/>
</dbReference>
<dbReference type="GO" id="GO:0016787">
    <property type="term" value="F:hydrolase activity"/>
    <property type="evidence" value="ECO:0007669"/>
    <property type="project" value="UniProtKB-KW"/>
</dbReference>
<dbReference type="OrthoDB" id="9795206at2"/>
<keyword evidence="2" id="KW-0378">Hydrolase</keyword>
<dbReference type="AlphaFoldDB" id="A0A326U1D0"/>
<dbReference type="InterPro" id="IPR000182">
    <property type="entry name" value="GNAT_dom"/>
</dbReference>
<dbReference type="PANTHER" id="PTHR43415">
    <property type="entry name" value="SPERMIDINE N(1)-ACETYLTRANSFERASE"/>
    <property type="match status" value="1"/>
</dbReference>
<protein>
    <submittedName>
        <fullName evidence="2">Putative hydrolase of HD superfamily</fullName>
    </submittedName>
</protein>
<feature type="domain" description="N-acetyltransferase" evidence="1">
    <location>
        <begin position="14"/>
        <end position="178"/>
    </location>
</feature>
<dbReference type="PROSITE" id="PS51186">
    <property type="entry name" value="GNAT"/>
    <property type="match status" value="1"/>
</dbReference>